<reference evidence="9" key="2">
    <citation type="submission" date="2021-02" db="EMBL/GenBank/DDBJ databases">
        <authorList>
            <person name="Kimball J.A."/>
            <person name="Haas M.W."/>
            <person name="Macchietto M."/>
            <person name="Kono T."/>
            <person name="Duquette J."/>
            <person name="Shao M."/>
        </authorList>
    </citation>
    <scope>NUCLEOTIDE SEQUENCE</scope>
    <source>
        <tissue evidence="9">Fresh leaf tissue</tissue>
    </source>
</reference>
<accession>A0A8J5V0H2</accession>
<keyword evidence="10" id="KW-1185">Reference proteome</keyword>
<comment type="caution">
    <text evidence="9">The sequence shown here is derived from an EMBL/GenBank/DDBJ whole genome shotgun (WGS) entry which is preliminary data.</text>
</comment>
<dbReference type="InterPro" id="IPR002628">
    <property type="entry name" value="PsbO"/>
</dbReference>
<name>A0A8J5V0H2_ZIZPA</name>
<sequence length="299" mass="31830">MLAAQPHRTKRGKGQPPPHMPTKEWHLGMPRDRPAQHHHSPKHQWEATALSIPLILSAGPELRIDNNSPAITKRPSRHNGRTAHPPSQELGGGRASYALPSRPSSHVARAFGVDSGAACRITCSLQSDIREVANRCADAAKLAGFALATSALLVSGASAEGAPKRLTFDEIQSKTSTGPLEVSSDGTIKFEEKDGIDYAAVTVQLPGGERVPFLFTIKQLVATGKPESFGGPFLVPSYRGSSFLDPKGRGGSTGYDNALETGEVIGVFESVQPSDTDLGAKVPKDVKIQGVWYAQLDSN</sequence>
<feature type="region of interest" description="Disordered" evidence="8">
    <location>
        <begin position="63"/>
        <end position="101"/>
    </location>
</feature>
<evidence type="ECO:0000256" key="8">
    <source>
        <dbReference type="SAM" id="MobiDB-lite"/>
    </source>
</evidence>
<evidence type="ECO:0000256" key="7">
    <source>
        <dbReference type="ARBA" id="ARBA00023276"/>
    </source>
</evidence>
<keyword evidence="3" id="KW-0602">Photosynthesis</keyword>
<keyword evidence="5" id="KW-0472">Membrane</keyword>
<reference evidence="9" key="1">
    <citation type="journal article" date="2021" name="bioRxiv">
        <title>Whole Genome Assembly and Annotation of Northern Wild Rice, Zizania palustris L., Supports a Whole Genome Duplication in the Zizania Genus.</title>
        <authorList>
            <person name="Haas M."/>
            <person name="Kono T."/>
            <person name="Macchietto M."/>
            <person name="Millas R."/>
            <person name="McGilp L."/>
            <person name="Shao M."/>
            <person name="Duquette J."/>
            <person name="Hirsch C.N."/>
            <person name="Kimball J."/>
        </authorList>
    </citation>
    <scope>NUCLEOTIDE SEQUENCE</scope>
    <source>
        <tissue evidence="9">Fresh leaf tissue</tissue>
    </source>
</reference>
<dbReference type="Pfam" id="PF01716">
    <property type="entry name" value="MSP"/>
    <property type="match status" value="2"/>
</dbReference>
<dbReference type="PANTHER" id="PTHR34058">
    <property type="entry name" value="OXYGEN-EVOLVING ENHANCER PROTEIN 1-2, CHLOROPLASTIC"/>
    <property type="match status" value="1"/>
</dbReference>
<dbReference type="AlphaFoldDB" id="A0A8J5V0H2"/>
<dbReference type="EMBL" id="JAAALK010000393">
    <property type="protein sequence ID" value="KAG8044700.1"/>
    <property type="molecule type" value="Genomic_DNA"/>
</dbReference>
<comment type="similarity">
    <text evidence="2">Belongs to the PsbO family.</text>
</comment>
<evidence type="ECO:0000256" key="2">
    <source>
        <dbReference type="ARBA" id="ARBA00009838"/>
    </source>
</evidence>
<organism evidence="9 10">
    <name type="scientific">Zizania palustris</name>
    <name type="common">Northern wild rice</name>
    <dbReference type="NCBI Taxonomy" id="103762"/>
    <lineage>
        <taxon>Eukaryota</taxon>
        <taxon>Viridiplantae</taxon>
        <taxon>Streptophyta</taxon>
        <taxon>Embryophyta</taxon>
        <taxon>Tracheophyta</taxon>
        <taxon>Spermatophyta</taxon>
        <taxon>Magnoliopsida</taxon>
        <taxon>Liliopsida</taxon>
        <taxon>Poales</taxon>
        <taxon>Poaceae</taxon>
        <taxon>BOP clade</taxon>
        <taxon>Oryzoideae</taxon>
        <taxon>Oryzeae</taxon>
        <taxon>Zizaniinae</taxon>
        <taxon>Zizania</taxon>
    </lineage>
</organism>
<dbReference type="GO" id="GO:0010242">
    <property type="term" value="F:oxygen evolving activity"/>
    <property type="evidence" value="ECO:0007669"/>
    <property type="project" value="InterPro"/>
</dbReference>
<dbReference type="GO" id="GO:0042549">
    <property type="term" value="P:photosystem II stabilization"/>
    <property type="evidence" value="ECO:0007669"/>
    <property type="project" value="InterPro"/>
</dbReference>
<keyword evidence="7" id="KW-0604">Photosystem II</keyword>
<evidence type="ECO:0000256" key="1">
    <source>
        <dbReference type="ARBA" id="ARBA00004370"/>
    </source>
</evidence>
<evidence type="ECO:0000313" key="10">
    <source>
        <dbReference type="Proteomes" id="UP000729402"/>
    </source>
</evidence>
<feature type="compositionally biased region" description="Basic and acidic residues" evidence="8">
    <location>
        <begin position="21"/>
        <end position="35"/>
    </location>
</feature>
<evidence type="ECO:0000256" key="5">
    <source>
        <dbReference type="ARBA" id="ARBA00023136"/>
    </source>
</evidence>
<protein>
    <submittedName>
        <fullName evidence="9">Uncharacterized protein</fullName>
    </submittedName>
</protein>
<dbReference type="GO" id="GO:0009654">
    <property type="term" value="C:photosystem II oxygen evolving complex"/>
    <property type="evidence" value="ECO:0007669"/>
    <property type="project" value="InterPro"/>
</dbReference>
<evidence type="ECO:0000256" key="4">
    <source>
        <dbReference type="ARBA" id="ARBA00023078"/>
    </source>
</evidence>
<evidence type="ECO:0000313" key="9">
    <source>
        <dbReference type="EMBL" id="KAG8044700.1"/>
    </source>
</evidence>
<comment type="subcellular location">
    <subcellularLocation>
        <location evidence="1">Membrane</location>
    </subcellularLocation>
</comment>
<proteinExistence type="inferred from homology"/>
<keyword evidence="6" id="KW-0464">Manganese</keyword>
<evidence type="ECO:0000256" key="3">
    <source>
        <dbReference type="ARBA" id="ARBA00022531"/>
    </source>
</evidence>
<evidence type="ECO:0000256" key="6">
    <source>
        <dbReference type="ARBA" id="ARBA00023211"/>
    </source>
</evidence>
<dbReference type="Proteomes" id="UP000729402">
    <property type="component" value="Unassembled WGS sequence"/>
</dbReference>
<feature type="region of interest" description="Disordered" evidence="8">
    <location>
        <begin position="1"/>
        <end position="44"/>
    </location>
</feature>
<dbReference type="OrthoDB" id="2860at2759"/>
<gene>
    <name evidence="9" type="ORF">GUJ93_ZPchr0075g2723</name>
</gene>
<dbReference type="GO" id="GO:0010207">
    <property type="term" value="P:photosystem II assembly"/>
    <property type="evidence" value="ECO:0007669"/>
    <property type="project" value="InterPro"/>
</dbReference>
<keyword evidence="4" id="KW-0793">Thylakoid</keyword>